<organism evidence="1">
    <name type="scientific">Picea glauca</name>
    <name type="common">White spruce</name>
    <name type="synonym">Pinus glauca</name>
    <dbReference type="NCBI Taxonomy" id="3330"/>
    <lineage>
        <taxon>Eukaryota</taxon>
        <taxon>Viridiplantae</taxon>
        <taxon>Streptophyta</taxon>
        <taxon>Embryophyta</taxon>
        <taxon>Tracheophyta</taxon>
        <taxon>Spermatophyta</taxon>
        <taxon>Pinopsida</taxon>
        <taxon>Pinidae</taxon>
        <taxon>Conifers I</taxon>
        <taxon>Pinales</taxon>
        <taxon>Pinaceae</taxon>
        <taxon>Picea</taxon>
    </lineage>
</organism>
<sequence>MDMDPDKLLLVLLSSELYFVLWVDQLELRLLGQRKLLALGQLNLLLDMDGIAFRSDSDASLYAYLSAGT</sequence>
<gene>
    <name evidence="1" type="ORF">ABT39_MTgene3928</name>
</gene>
<name>A0A101M1S1_PICGL</name>
<comment type="caution">
    <text evidence="1">The sequence shown here is derived from an EMBL/GenBank/DDBJ whole genome shotgun (WGS) entry which is preliminary data.</text>
</comment>
<accession>A0A101M1S1</accession>
<protein>
    <submittedName>
        <fullName evidence="1">Uncharacterized protein</fullName>
    </submittedName>
</protein>
<dbReference type="AlphaFoldDB" id="A0A101M1S1"/>
<keyword evidence="1" id="KW-0496">Mitochondrion</keyword>
<proteinExistence type="predicted"/>
<geneLocation type="mitochondrion" evidence="1"/>
<reference evidence="1" key="1">
    <citation type="journal article" date="2015" name="Genome Biol. Evol.">
        <title>Organellar Genomes of White Spruce (Picea glauca): Assembly and Annotation.</title>
        <authorList>
            <person name="Jackman S.D."/>
            <person name="Warren R.L."/>
            <person name="Gibb E.A."/>
            <person name="Vandervalk B.P."/>
            <person name="Mohamadi H."/>
            <person name="Chu J."/>
            <person name="Raymond A."/>
            <person name="Pleasance S."/>
            <person name="Coope R."/>
            <person name="Wildung M.R."/>
            <person name="Ritland C.E."/>
            <person name="Bousquet J."/>
            <person name="Jones S.J."/>
            <person name="Bohlmann J."/>
            <person name="Birol I."/>
        </authorList>
    </citation>
    <scope>NUCLEOTIDE SEQUENCE [LARGE SCALE GENOMIC DNA]</scope>
    <source>
        <tissue evidence="1">Flushing bud</tissue>
    </source>
</reference>
<dbReference type="EMBL" id="LKAM01000003">
    <property type="protein sequence ID" value="KUM49379.1"/>
    <property type="molecule type" value="Genomic_DNA"/>
</dbReference>
<evidence type="ECO:0000313" key="1">
    <source>
        <dbReference type="EMBL" id="KUM49379.1"/>
    </source>
</evidence>